<dbReference type="InterPro" id="IPR052025">
    <property type="entry name" value="Xyloglucanase_GH74"/>
</dbReference>
<protein>
    <submittedName>
        <fullName evidence="1">WD40/YVTN/BNR-like repeat-containing protein</fullName>
    </submittedName>
</protein>
<dbReference type="SUPFAM" id="SSF110296">
    <property type="entry name" value="Oligoxyloglucan reducing end-specific cellobiohydrolase"/>
    <property type="match status" value="2"/>
</dbReference>
<evidence type="ECO:0000313" key="2">
    <source>
        <dbReference type="Proteomes" id="UP001594351"/>
    </source>
</evidence>
<dbReference type="Proteomes" id="UP001594351">
    <property type="component" value="Unassembled WGS sequence"/>
</dbReference>
<proteinExistence type="predicted"/>
<evidence type="ECO:0000313" key="1">
    <source>
        <dbReference type="EMBL" id="MFC1853632.1"/>
    </source>
</evidence>
<organism evidence="1 2">
    <name type="scientific">candidate division CSSED10-310 bacterium</name>
    <dbReference type="NCBI Taxonomy" id="2855610"/>
    <lineage>
        <taxon>Bacteria</taxon>
        <taxon>Bacteria division CSSED10-310</taxon>
    </lineage>
</organism>
<dbReference type="PANTHER" id="PTHR43739:SF5">
    <property type="entry name" value="EXO-ALPHA-SIALIDASE"/>
    <property type="match status" value="1"/>
</dbReference>
<comment type="caution">
    <text evidence="1">The sequence shown here is derived from an EMBL/GenBank/DDBJ whole genome shotgun (WGS) entry which is preliminary data.</text>
</comment>
<accession>A0ABV6Z5B7</accession>
<dbReference type="Gene3D" id="2.130.10.10">
    <property type="entry name" value="YVTN repeat-like/Quinoprotein amine dehydrogenase"/>
    <property type="match status" value="2"/>
</dbReference>
<sequence>MKTMHLVERVLLMGLIFMLFSSVTGAENYCQKGLFENSYVKEIKVFSDTCDILMAGYHEGIFVGIVADDIWEHRNSGLNKLSVNCVLINPDNNDQIFVGTCWSGIYVSNDRGFTWEASSAGLKHLDVVALECDPETPGTLFAGTLGGGVYRSTDSGKSWSNCSNGLKEFDIGAILVAPWYSKFIYAASFQGSLYFSGNGVENWQFLSSFSEVGHFATAIKASKNDPYSIYVATYGDGVKFSSDGGRHWRNCNNGMDDYFVWDLEIHPSDPNLIFAGTKNEGVFVSIDGGMEWHPFFKKYSPNTAFEVILDRRRPQRFYVSDFCGNFLITEDPNWECDR</sequence>
<dbReference type="PANTHER" id="PTHR43739">
    <property type="entry name" value="XYLOGLUCANASE (EUROFUNG)"/>
    <property type="match status" value="1"/>
</dbReference>
<dbReference type="EMBL" id="JBHPBY010000556">
    <property type="protein sequence ID" value="MFC1853632.1"/>
    <property type="molecule type" value="Genomic_DNA"/>
</dbReference>
<reference evidence="1 2" key="1">
    <citation type="submission" date="2024-09" db="EMBL/GenBank/DDBJ databases">
        <title>Laminarin stimulates single cell rates of sulfate reduction while oxygen inhibits transcriptomic activity in coastal marine sediment.</title>
        <authorList>
            <person name="Lindsay M."/>
            <person name="Orcutt B."/>
            <person name="Emerson D."/>
            <person name="Stepanauskas R."/>
            <person name="D'Angelo T."/>
        </authorList>
    </citation>
    <scope>NUCLEOTIDE SEQUENCE [LARGE SCALE GENOMIC DNA]</scope>
    <source>
        <strain evidence="1">SAG AM-311-K15</strain>
    </source>
</reference>
<dbReference type="InterPro" id="IPR015943">
    <property type="entry name" value="WD40/YVTN_repeat-like_dom_sf"/>
</dbReference>
<keyword evidence="2" id="KW-1185">Reference proteome</keyword>
<gene>
    <name evidence="1" type="ORF">ACFL27_25895</name>
</gene>
<name>A0ABV6Z5B7_UNCC1</name>